<dbReference type="InterPro" id="IPR006132">
    <property type="entry name" value="Asp/Orn_carbamoyltranf_P-bd"/>
</dbReference>
<name>D5GY37_LACCS</name>
<comment type="catalytic activity">
    <reaction evidence="6">
        <text>carbamoyl phosphate + L-ornithine = L-citrulline + phosphate + H(+)</text>
        <dbReference type="Rhea" id="RHEA:19513"/>
        <dbReference type="ChEBI" id="CHEBI:15378"/>
        <dbReference type="ChEBI" id="CHEBI:43474"/>
        <dbReference type="ChEBI" id="CHEBI:46911"/>
        <dbReference type="ChEBI" id="CHEBI:57743"/>
        <dbReference type="ChEBI" id="CHEBI:58228"/>
        <dbReference type="EC" id="2.1.3.3"/>
    </reaction>
</comment>
<dbReference type="SUPFAM" id="SSF53671">
    <property type="entry name" value="Aspartate/ornithine carbamoyltransferase"/>
    <property type="match status" value="1"/>
</dbReference>
<dbReference type="Gene3D" id="3.40.50.1370">
    <property type="entry name" value="Aspartate/ornithine carbamoyltransferase"/>
    <property type="match status" value="1"/>
</dbReference>
<dbReference type="GO" id="GO:0005737">
    <property type="term" value="C:cytoplasm"/>
    <property type="evidence" value="ECO:0007669"/>
    <property type="project" value="UniProtKB-SubCell"/>
</dbReference>
<organism evidence="8 9">
    <name type="scientific">Lactobacillus crispatus (strain ST1)</name>
    <dbReference type="NCBI Taxonomy" id="748671"/>
    <lineage>
        <taxon>Bacteria</taxon>
        <taxon>Bacillati</taxon>
        <taxon>Bacillota</taxon>
        <taxon>Bacilli</taxon>
        <taxon>Lactobacillales</taxon>
        <taxon>Lactobacillaceae</taxon>
        <taxon>Lactobacillus</taxon>
    </lineage>
</organism>
<dbReference type="eggNOG" id="COG0078">
    <property type="taxonomic scope" value="Bacteria"/>
</dbReference>
<dbReference type="GO" id="GO:0004585">
    <property type="term" value="F:ornithine carbamoyltransferase activity"/>
    <property type="evidence" value="ECO:0007669"/>
    <property type="project" value="UniProtKB-EC"/>
</dbReference>
<keyword evidence="4" id="KW-0963">Cytoplasm</keyword>
<feature type="domain" description="Aspartate/ornithine carbamoyltransferase carbamoyl-P binding" evidence="7">
    <location>
        <begin position="11"/>
        <end position="119"/>
    </location>
</feature>
<evidence type="ECO:0000256" key="3">
    <source>
        <dbReference type="ARBA" id="ARBA00013007"/>
    </source>
</evidence>
<dbReference type="HOGENOM" id="CLU_043846_4_1_9"/>
<dbReference type="AlphaFoldDB" id="D5GY37"/>
<dbReference type="InterPro" id="IPR002292">
    <property type="entry name" value="Orn/put_carbamltrans"/>
</dbReference>
<dbReference type="PRINTS" id="PR00102">
    <property type="entry name" value="OTCASE"/>
</dbReference>
<gene>
    <name evidence="8" type="primary">argF</name>
    <name evidence="8" type="ordered locus">LCRIS_01249</name>
</gene>
<dbReference type="InterPro" id="IPR006130">
    <property type="entry name" value="Asp/Orn_carbamoylTrfase"/>
</dbReference>
<dbReference type="KEGG" id="lcr:LCRIS_01249"/>
<dbReference type="InterPro" id="IPR036901">
    <property type="entry name" value="Asp/Orn_carbamoylTrfase_sf"/>
</dbReference>
<evidence type="ECO:0000256" key="6">
    <source>
        <dbReference type="ARBA" id="ARBA00048772"/>
    </source>
</evidence>
<sequence length="119" mass="13530">MKYLQNVFQGRSFLDCKDYTPAEISYLIDFALHLKELKKEHIPHEYLKGKNIALLFEKASTRTRSAFVVACNDLGAHPEYLGASEIHLGKKESVKDTAKVLGSMYDGIEYRGFAQEDVE</sequence>
<dbReference type="GO" id="GO:0042450">
    <property type="term" value="P:L-arginine biosynthetic process via ornithine"/>
    <property type="evidence" value="ECO:0007669"/>
    <property type="project" value="TreeGrafter"/>
</dbReference>
<evidence type="ECO:0000256" key="2">
    <source>
        <dbReference type="ARBA" id="ARBA00007805"/>
    </source>
</evidence>
<proteinExistence type="inferred from homology"/>
<dbReference type="EMBL" id="FN692037">
    <property type="protein sequence ID" value="CBL50696.1"/>
    <property type="molecule type" value="Genomic_DNA"/>
</dbReference>
<dbReference type="GO" id="GO:0016597">
    <property type="term" value="F:amino acid binding"/>
    <property type="evidence" value="ECO:0007669"/>
    <property type="project" value="InterPro"/>
</dbReference>
<dbReference type="GO" id="GO:0019240">
    <property type="term" value="P:citrulline biosynthetic process"/>
    <property type="evidence" value="ECO:0007669"/>
    <property type="project" value="TreeGrafter"/>
</dbReference>
<comment type="subcellular location">
    <subcellularLocation>
        <location evidence="1">Cytoplasm</location>
    </subcellularLocation>
</comment>
<dbReference type="PANTHER" id="PTHR45753">
    <property type="entry name" value="ORNITHINE CARBAMOYLTRANSFERASE, MITOCHONDRIAL"/>
    <property type="match status" value="1"/>
</dbReference>
<evidence type="ECO:0000313" key="9">
    <source>
        <dbReference type="Proteomes" id="UP000002371"/>
    </source>
</evidence>
<dbReference type="PANTHER" id="PTHR45753:SF1">
    <property type="entry name" value="ORNITHINE CARBAMOYLTRANSFERASE, CATABOLIC"/>
    <property type="match status" value="1"/>
</dbReference>
<evidence type="ECO:0000313" key="8">
    <source>
        <dbReference type="EMBL" id="CBL50696.1"/>
    </source>
</evidence>
<dbReference type="PROSITE" id="PS00097">
    <property type="entry name" value="CARBAMOYLTRANSFERASE"/>
    <property type="match status" value="1"/>
</dbReference>
<keyword evidence="5 8" id="KW-0808">Transferase</keyword>
<evidence type="ECO:0000256" key="1">
    <source>
        <dbReference type="ARBA" id="ARBA00004496"/>
    </source>
</evidence>
<evidence type="ECO:0000259" key="7">
    <source>
        <dbReference type="Pfam" id="PF02729"/>
    </source>
</evidence>
<dbReference type="Proteomes" id="UP000002371">
    <property type="component" value="Chromosome"/>
</dbReference>
<evidence type="ECO:0000256" key="4">
    <source>
        <dbReference type="ARBA" id="ARBA00022490"/>
    </source>
</evidence>
<reference evidence="8 9" key="1">
    <citation type="journal article" date="2010" name="J. Bacteriol.">
        <title>Genome sequence of Lactobacillus crispatus ST1.</title>
        <authorList>
            <person name="Ojala T."/>
            <person name="Kuparinen V."/>
            <person name="Koskinen J.P."/>
            <person name="Alatalo E."/>
            <person name="Holm L."/>
            <person name="Auvinen P."/>
            <person name="Edelman S."/>
            <person name="Westerlund-Wikstrom B."/>
            <person name="Korhonen T.K."/>
            <person name="Paulin L."/>
            <person name="Kankainen M."/>
        </authorList>
    </citation>
    <scope>NUCLEOTIDE SEQUENCE [LARGE SCALE GENOMIC DNA]</scope>
    <source>
        <strain evidence="8 9">ST1</strain>
    </source>
</reference>
<dbReference type="EC" id="2.1.3.3" evidence="3"/>
<protein>
    <recommendedName>
        <fullName evidence="3">ornithine carbamoyltransferase</fullName>
        <ecNumber evidence="3">2.1.3.3</ecNumber>
    </recommendedName>
</protein>
<accession>D5GY37</accession>
<dbReference type="Pfam" id="PF02729">
    <property type="entry name" value="OTCace_N"/>
    <property type="match status" value="1"/>
</dbReference>
<evidence type="ECO:0000256" key="5">
    <source>
        <dbReference type="ARBA" id="ARBA00022679"/>
    </source>
</evidence>
<comment type="similarity">
    <text evidence="2">Belongs to the aspartate/ornithine carbamoyltransferase superfamily. OTCase family.</text>
</comment>